<dbReference type="Pfam" id="PF13191">
    <property type="entry name" value="AAA_16"/>
    <property type="match status" value="1"/>
</dbReference>
<name>A0A3N1GTL1_9ACTN</name>
<dbReference type="SUPFAM" id="SSF52540">
    <property type="entry name" value="P-loop containing nucleoside triphosphate hydrolases"/>
    <property type="match status" value="1"/>
</dbReference>
<feature type="domain" description="Orc1-like AAA ATPase" evidence="2">
    <location>
        <begin position="85"/>
        <end position="198"/>
    </location>
</feature>
<accession>A0A3N1GTL1</accession>
<dbReference type="InterPro" id="IPR027417">
    <property type="entry name" value="P-loop_NTPase"/>
</dbReference>
<gene>
    <name evidence="3" type="ORF">EDD30_6525</name>
</gene>
<feature type="region of interest" description="Disordered" evidence="1">
    <location>
        <begin position="1"/>
        <end position="20"/>
    </location>
</feature>
<dbReference type="Gene3D" id="3.40.50.300">
    <property type="entry name" value="P-loop containing nucleotide triphosphate hydrolases"/>
    <property type="match status" value="1"/>
</dbReference>
<evidence type="ECO:0000259" key="2">
    <source>
        <dbReference type="Pfam" id="PF13191"/>
    </source>
</evidence>
<dbReference type="InterPro" id="IPR041664">
    <property type="entry name" value="AAA_16"/>
</dbReference>
<dbReference type="EMBL" id="RJKL01000001">
    <property type="protein sequence ID" value="ROP33534.1"/>
    <property type="molecule type" value="Genomic_DNA"/>
</dbReference>
<dbReference type="Proteomes" id="UP000271683">
    <property type="component" value="Unassembled WGS sequence"/>
</dbReference>
<proteinExistence type="predicted"/>
<dbReference type="AlphaFoldDB" id="A0A3N1GTL1"/>
<evidence type="ECO:0000313" key="3">
    <source>
        <dbReference type="EMBL" id="ROP33534.1"/>
    </source>
</evidence>
<feature type="region of interest" description="Disordered" evidence="1">
    <location>
        <begin position="243"/>
        <end position="269"/>
    </location>
</feature>
<organism evidence="3 4">
    <name type="scientific">Couchioplanes caeruleus</name>
    <dbReference type="NCBI Taxonomy" id="56438"/>
    <lineage>
        <taxon>Bacteria</taxon>
        <taxon>Bacillati</taxon>
        <taxon>Actinomycetota</taxon>
        <taxon>Actinomycetes</taxon>
        <taxon>Micromonosporales</taxon>
        <taxon>Micromonosporaceae</taxon>
        <taxon>Couchioplanes</taxon>
    </lineage>
</organism>
<evidence type="ECO:0000256" key="1">
    <source>
        <dbReference type="SAM" id="MobiDB-lite"/>
    </source>
</evidence>
<reference evidence="3 4" key="1">
    <citation type="submission" date="2018-11" db="EMBL/GenBank/DDBJ databases">
        <title>Sequencing the genomes of 1000 actinobacteria strains.</title>
        <authorList>
            <person name="Klenk H.-P."/>
        </authorList>
    </citation>
    <scope>NUCLEOTIDE SEQUENCE [LARGE SCALE GENOMIC DNA]</scope>
    <source>
        <strain evidence="3 4">DSM 43634</strain>
    </source>
</reference>
<feature type="compositionally biased region" description="Polar residues" evidence="1">
    <location>
        <begin position="1"/>
        <end position="12"/>
    </location>
</feature>
<comment type="caution">
    <text evidence="3">The sequence shown here is derived from an EMBL/GenBank/DDBJ whole genome shotgun (WGS) entry which is preliminary data.</text>
</comment>
<evidence type="ECO:0000313" key="4">
    <source>
        <dbReference type="Proteomes" id="UP000271683"/>
    </source>
</evidence>
<sequence>MSDIVSNMVSTRGRSEVGARSVGRPLEETAVGVRMSGAVQQRVGGPGVRPPARTGRRIDDAEVRKRAAAVGSGFVGAYGDSGLEGRSGELSTLDDLVGGLVRGVGRVLWIEGEPGIGKSSLVSELAARAAARGCAVSRGAAEELAQPFPLRTMARRLDVAAGSLDPLRVEIADLIGGRRSCGVLDPVLAAGERMLELVDRVCAPLAVLDRVPEPGGLRVGGLTKPLARISGVTFAVERGATGMTAPSTGGGRASQGAVTQPVSAPSAHV</sequence>
<protein>
    <submittedName>
        <fullName evidence="3">AAA ATPase-like protein</fullName>
    </submittedName>
</protein>